<feature type="non-terminal residue" evidence="1">
    <location>
        <position position="1"/>
    </location>
</feature>
<proteinExistence type="predicted"/>
<dbReference type="OrthoDB" id="6613063at2759"/>
<keyword evidence="2" id="KW-1185">Reference proteome</keyword>
<reference evidence="2" key="1">
    <citation type="journal article" date="2014" name="Proc. Natl. Acad. Sci. U.S.A.">
        <title>Extensive sampling of basidiomycete genomes demonstrates inadequacy of the white-rot/brown-rot paradigm for wood decay fungi.</title>
        <authorList>
            <person name="Riley R."/>
            <person name="Salamov A.A."/>
            <person name="Brown D.W."/>
            <person name="Nagy L.G."/>
            <person name="Floudas D."/>
            <person name="Held B.W."/>
            <person name="Levasseur A."/>
            <person name="Lombard V."/>
            <person name="Morin E."/>
            <person name="Otillar R."/>
            <person name="Lindquist E.A."/>
            <person name="Sun H."/>
            <person name="LaButti K.M."/>
            <person name="Schmutz J."/>
            <person name="Jabbour D."/>
            <person name="Luo H."/>
            <person name="Baker S.E."/>
            <person name="Pisabarro A.G."/>
            <person name="Walton J.D."/>
            <person name="Blanchette R.A."/>
            <person name="Henrissat B."/>
            <person name="Martin F."/>
            <person name="Cullen D."/>
            <person name="Hibbett D.S."/>
            <person name="Grigoriev I.V."/>
        </authorList>
    </citation>
    <scope>NUCLEOTIDE SEQUENCE [LARGE SCALE GENOMIC DNA]</scope>
    <source>
        <strain evidence="2">FD-172 SS1</strain>
    </source>
</reference>
<evidence type="ECO:0000313" key="1">
    <source>
        <dbReference type="EMBL" id="KDQ06134.1"/>
    </source>
</evidence>
<dbReference type="AlphaFoldDB" id="A0A067LST9"/>
<dbReference type="EMBL" id="KL198154">
    <property type="protein sequence ID" value="KDQ06134.1"/>
    <property type="molecule type" value="Genomic_DNA"/>
</dbReference>
<dbReference type="InParanoid" id="A0A067LST9"/>
<accession>A0A067LST9</accession>
<protein>
    <submittedName>
        <fullName evidence="1">Uncharacterized protein</fullName>
    </submittedName>
</protein>
<evidence type="ECO:0000313" key="2">
    <source>
        <dbReference type="Proteomes" id="UP000027195"/>
    </source>
</evidence>
<dbReference type="HOGENOM" id="CLU_197758_0_0_1"/>
<dbReference type="Proteomes" id="UP000027195">
    <property type="component" value="Unassembled WGS sequence"/>
</dbReference>
<name>A0A067LST9_BOTB1</name>
<feature type="non-terminal residue" evidence="1">
    <location>
        <position position="61"/>
    </location>
</feature>
<dbReference type="STRING" id="930990.A0A067LST9"/>
<gene>
    <name evidence="1" type="ORF">BOTBODRAFT_87909</name>
</gene>
<sequence>LLHVADDIEKTGPVWCYWAFAMERFCGSLLPAIKSRKYPFSSLSHRVRDVAQLSQLKLVYG</sequence>
<organism evidence="1 2">
    <name type="scientific">Botryobasidium botryosum (strain FD-172 SS1)</name>
    <dbReference type="NCBI Taxonomy" id="930990"/>
    <lineage>
        <taxon>Eukaryota</taxon>
        <taxon>Fungi</taxon>
        <taxon>Dikarya</taxon>
        <taxon>Basidiomycota</taxon>
        <taxon>Agaricomycotina</taxon>
        <taxon>Agaricomycetes</taxon>
        <taxon>Cantharellales</taxon>
        <taxon>Botryobasidiaceae</taxon>
        <taxon>Botryobasidium</taxon>
    </lineage>
</organism>